<keyword evidence="7" id="KW-1185">Reference proteome</keyword>
<keyword evidence="5" id="KW-0408">Iron</keyword>
<dbReference type="Gene3D" id="1.10.630.10">
    <property type="entry name" value="Cytochrome P450"/>
    <property type="match status" value="1"/>
</dbReference>
<dbReference type="CDD" id="cd11067">
    <property type="entry name" value="CYP152"/>
    <property type="match status" value="1"/>
</dbReference>
<evidence type="ECO:0000313" key="6">
    <source>
        <dbReference type="EMBL" id="WWD81429.1"/>
    </source>
</evidence>
<organism evidence="6 7">
    <name type="scientific">Alkalicoccus halolimnae</name>
    <dbReference type="NCBI Taxonomy" id="1667239"/>
    <lineage>
        <taxon>Bacteria</taxon>
        <taxon>Bacillati</taxon>
        <taxon>Bacillota</taxon>
        <taxon>Bacilli</taxon>
        <taxon>Bacillales</taxon>
        <taxon>Bacillaceae</taxon>
        <taxon>Alkalicoccus</taxon>
    </lineage>
</organism>
<dbReference type="InterPro" id="IPR050705">
    <property type="entry name" value="Cytochrome_P450_3A"/>
</dbReference>
<evidence type="ECO:0000256" key="5">
    <source>
        <dbReference type="ARBA" id="ARBA00023004"/>
    </source>
</evidence>
<evidence type="ECO:0000256" key="2">
    <source>
        <dbReference type="ARBA" id="ARBA00022617"/>
    </source>
</evidence>
<accession>A0A5C7FFE5</accession>
<dbReference type="RefSeq" id="WP_147804828.1">
    <property type="nucleotide sequence ID" value="NZ_CP144914.1"/>
</dbReference>
<protein>
    <submittedName>
        <fullName evidence="6">Cytochrome P450</fullName>
    </submittedName>
</protein>
<dbReference type="PANTHER" id="PTHR24302:SF15">
    <property type="entry name" value="FATTY-ACID PEROXYGENASE"/>
    <property type="match status" value="1"/>
</dbReference>
<name>A0A5C7FFE5_9BACI</name>
<gene>
    <name evidence="6" type="ORF">FTX54_007795</name>
</gene>
<dbReference type="InterPro" id="IPR001128">
    <property type="entry name" value="Cyt_P450"/>
</dbReference>
<dbReference type="GO" id="GO:0016705">
    <property type="term" value="F:oxidoreductase activity, acting on paired donors, with incorporation or reduction of molecular oxygen"/>
    <property type="evidence" value="ECO:0007669"/>
    <property type="project" value="InterPro"/>
</dbReference>
<proteinExistence type="inferred from homology"/>
<keyword evidence="2" id="KW-0349">Heme</keyword>
<dbReference type="PANTHER" id="PTHR24302">
    <property type="entry name" value="CYTOCHROME P450 FAMILY 3"/>
    <property type="match status" value="1"/>
</dbReference>
<dbReference type="SUPFAM" id="SSF48264">
    <property type="entry name" value="Cytochrome P450"/>
    <property type="match status" value="1"/>
</dbReference>
<dbReference type="KEGG" id="ahal:FTX54_007795"/>
<dbReference type="GO" id="GO:0005506">
    <property type="term" value="F:iron ion binding"/>
    <property type="evidence" value="ECO:0007669"/>
    <property type="project" value="InterPro"/>
</dbReference>
<dbReference type="GO" id="GO:0020037">
    <property type="term" value="F:heme binding"/>
    <property type="evidence" value="ECO:0007669"/>
    <property type="project" value="InterPro"/>
</dbReference>
<keyword evidence="4" id="KW-0560">Oxidoreductase</keyword>
<dbReference type="Proteomes" id="UP000321816">
    <property type="component" value="Chromosome"/>
</dbReference>
<dbReference type="Pfam" id="PF00067">
    <property type="entry name" value="p450"/>
    <property type="match status" value="1"/>
</dbReference>
<evidence type="ECO:0000256" key="3">
    <source>
        <dbReference type="ARBA" id="ARBA00022723"/>
    </source>
</evidence>
<dbReference type="AlphaFoldDB" id="A0A5C7FFE5"/>
<comment type="similarity">
    <text evidence="1">Belongs to the cytochrome P450 family.</text>
</comment>
<sequence length="435" mass="49940">MKIKHPIPKAKGIDNTRNLIKEGFTFISDRRKSLDSDIFETRLLGKKAICMGGAEAVELFYNKDLFIRKNAVPSAISKSLLGSGVHGMDGPSHRHRKQMFLSMMTPERLEEMKDIALEELEKKVQEWETKPRVVVFEELKEVLVRSGCRWAGVPLSEEDAAKRTEEMGLMVDSFGSVKRLKEGRKARENQEKWLSQIIKDIRKEKINPPEYSAAYIIAHHRDMKGKKLEPSAAAVELNNAVRPLVATAYFLVFGFTALEEHPGVKEKLIEDKDNYSKMFAQEVRRFYPFAPAMAAKVKKTFSWEGYTFKKNTLTVLDFYGTNRHPDSWTNPENFFPERFKEWEGSPFSFVPQGGGNHYAGHRCAGEWLTVMVMRSFFKYFNDNITYFVPEQDLSWSLSRVPAIPESGFVIQEVTRIKDSPFELKKNAQSQTVVKS</sequence>
<reference evidence="6 7" key="1">
    <citation type="submission" date="2024-01" db="EMBL/GenBank/DDBJ databases">
        <title>Complete Genome Sequence of Alkalicoccus halolimnae BZ-SZ-XJ29T, a Moderately Halophilic Bacterium Isolated from a Salt Lake.</title>
        <authorList>
            <person name="Zhao B."/>
        </authorList>
    </citation>
    <scope>NUCLEOTIDE SEQUENCE [LARGE SCALE GENOMIC DNA]</scope>
    <source>
        <strain evidence="6 7">BZ-SZ-XJ29</strain>
    </source>
</reference>
<keyword evidence="3" id="KW-0479">Metal-binding</keyword>
<dbReference type="OrthoDB" id="9764248at2"/>
<evidence type="ECO:0000256" key="4">
    <source>
        <dbReference type="ARBA" id="ARBA00023002"/>
    </source>
</evidence>
<dbReference type="InterPro" id="IPR036396">
    <property type="entry name" value="Cyt_P450_sf"/>
</dbReference>
<evidence type="ECO:0000313" key="7">
    <source>
        <dbReference type="Proteomes" id="UP000321816"/>
    </source>
</evidence>
<dbReference type="GO" id="GO:0004497">
    <property type="term" value="F:monooxygenase activity"/>
    <property type="evidence" value="ECO:0007669"/>
    <property type="project" value="InterPro"/>
</dbReference>
<evidence type="ECO:0000256" key="1">
    <source>
        <dbReference type="ARBA" id="ARBA00010617"/>
    </source>
</evidence>
<dbReference type="EMBL" id="CP144914">
    <property type="protein sequence ID" value="WWD81429.1"/>
    <property type="molecule type" value="Genomic_DNA"/>
</dbReference>